<dbReference type="Pfam" id="PF02801">
    <property type="entry name" value="Ketoacyl-synt_C"/>
    <property type="match status" value="2"/>
</dbReference>
<dbReference type="InterPro" id="IPR014031">
    <property type="entry name" value="Ketoacyl_synth_C"/>
</dbReference>
<dbReference type="PANTHER" id="PTHR11712">
    <property type="entry name" value="POLYKETIDE SYNTHASE-RELATED"/>
    <property type="match status" value="1"/>
</dbReference>
<reference evidence="5 6" key="1">
    <citation type="submission" date="2019-09" db="EMBL/GenBank/DDBJ databases">
        <title>Goodfellowia gen. nov., a new genus of the Pseudonocardineae related to Actinoalloteichus, containing Goodfellowia coeruleoviolacea gen. nov., comb. nov. gen. nov., comb. nov.</title>
        <authorList>
            <person name="Labeda D."/>
        </authorList>
    </citation>
    <scope>NUCLEOTIDE SEQUENCE [LARGE SCALE GENOMIC DNA]</scope>
    <source>
        <strain evidence="5 6">AN110305</strain>
    </source>
</reference>
<dbReference type="OrthoDB" id="9808669at2"/>
<comment type="caution">
    <text evidence="5">The sequence shown here is derived from an EMBL/GenBank/DDBJ whole genome shotgun (WGS) entry which is preliminary data.</text>
</comment>
<dbReference type="SUPFAM" id="SSF53901">
    <property type="entry name" value="Thiolase-like"/>
    <property type="match status" value="4"/>
</dbReference>
<feature type="domain" description="Ketosynthase family 3 (KS3)" evidence="4">
    <location>
        <begin position="413"/>
        <end position="765"/>
    </location>
</feature>
<gene>
    <name evidence="5" type="ORF">F0L68_12020</name>
</gene>
<dbReference type="InterPro" id="IPR020841">
    <property type="entry name" value="PKS_Beta-ketoAc_synthase_dom"/>
</dbReference>
<evidence type="ECO:0000313" key="5">
    <source>
        <dbReference type="EMBL" id="KAA2262622.1"/>
    </source>
</evidence>
<dbReference type="RefSeq" id="WP_149849601.1">
    <property type="nucleotide sequence ID" value="NZ_VUOB01000021.1"/>
</dbReference>
<dbReference type="Pfam" id="PF00109">
    <property type="entry name" value="ketoacyl-synt"/>
    <property type="match status" value="2"/>
</dbReference>
<dbReference type="SMART" id="SM00825">
    <property type="entry name" value="PKS_KS"/>
    <property type="match status" value="1"/>
</dbReference>
<evidence type="ECO:0000256" key="2">
    <source>
        <dbReference type="ARBA" id="ARBA00022679"/>
    </source>
</evidence>
<dbReference type="PANTHER" id="PTHR11712:SF336">
    <property type="entry name" value="3-OXOACYL-[ACYL-CARRIER-PROTEIN] SYNTHASE, MITOCHONDRIAL"/>
    <property type="match status" value="1"/>
</dbReference>
<organism evidence="5 6">
    <name type="scientific">Solihabitans fulvus</name>
    <dbReference type="NCBI Taxonomy" id="1892852"/>
    <lineage>
        <taxon>Bacteria</taxon>
        <taxon>Bacillati</taxon>
        <taxon>Actinomycetota</taxon>
        <taxon>Actinomycetes</taxon>
        <taxon>Pseudonocardiales</taxon>
        <taxon>Pseudonocardiaceae</taxon>
        <taxon>Solihabitans</taxon>
    </lineage>
</organism>
<dbReference type="GO" id="GO:0004315">
    <property type="term" value="F:3-oxoacyl-[acyl-carrier-protein] synthase activity"/>
    <property type="evidence" value="ECO:0007669"/>
    <property type="project" value="InterPro"/>
</dbReference>
<evidence type="ECO:0000313" key="6">
    <source>
        <dbReference type="Proteomes" id="UP000323454"/>
    </source>
</evidence>
<dbReference type="AlphaFoldDB" id="A0A5B2XIP4"/>
<dbReference type="Proteomes" id="UP000323454">
    <property type="component" value="Unassembled WGS sequence"/>
</dbReference>
<dbReference type="GO" id="GO:0006633">
    <property type="term" value="P:fatty acid biosynthetic process"/>
    <property type="evidence" value="ECO:0007669"/>
    <property type="project" value="InterPro"/>
</dbReference>
<dbReference type="InterPro" id="IPR018201">
    <property type="entry name" value="Ketoacyl_synth_AS"/>
</dbReference>
<evidence type="ECO:0000256" key="3">
    <source>
        <dbReference type="RuleBase" id="RU003694"/>
    </source>
</evidence>
<reference evidence="5 6" key="2">
    <citation type="submission" date="2019-09" db="EMBL/GenBank/DDBJ databases">
        <authorList>
            <person name="Jin C."/>
        </authorList>
    </citation>
    <scope>NUCLEOTIDE SEQUENCE [LARGE SCALE GENOMIC DNA]</scope>
    <source>
        <strain evidence="5 6">AN110305</strain>
    </source>
</reference>
<dbReference type="Gene3D" id="3.40.47.10">
    <property type="match status" value="3"/>
</dbReference>
<dbReference type="InterPro" id="IPR000794">
    <property type="entry name" value="Beta-ketoacyl_synthase"/>
</dbReference>
<proteinExistence type="inferred from homology"/>
<comment type="similarity">
    <text evidence="1 3">Belongs to the thiolase-like superfamily. Beta-ketoacyl-ACP synthases family.</text>
</comment>
<dbReference type="InterPro" id="IPR014030">
    <property type="entry name" value="Ketoacyl_synth_N"/>
</dbReference>
<dbReference type="InterPro" id="IPR016039">
    <property type="entry name" value="Thiolase-like"/>
</dbReference>
<keyword evidence="2 3" id="KW-0808">Transferase</keyword>
<dbReference type="PROSITE" id="PS52004">
    <property type="entry name" value="KS3_2"/>
    <property type="match status" value="2"/>
</dbReference>
<sequence length="769" mass="77240">MSDATRRVRVVSVGAITSLGDTAEQLWAGARDATVAITPVRHLDWPLAPGPIAGEVDRIPAAPGRRSRVFDHADRALALALPSVAEAMAGLPAGLVAAERLGVVLGTCNAGLLSARAWLDARRRGACPHPEVARTITPQALAEAVAVTVDARGPVLAVNTACASGANAIGLAADLIRLGRADAVLAGGVDALSDVVIAGFSALQSLAAEPAAPYSRARAGLSLGEGSGWLLLLRADLADGAGLRALADVAGYGLSADAYHPTAPRPDGSGAAEAMRGAMADAGLTAVDIGYVNGHGTGTAKNDVAETRAIRAALGPASDTVAVSSTKAVIGHLLGAAGAVEAVVTTLALRDRTMPPTAGAYVPDPDCDLDYLPGRARAWDGRAAVSNSMGFGGANAAVVLTRPGLAAPPAHRREPVVVTGLAVFSPAGEGMAPLLRLAGGGAPDASPSTVAFDADPFVDRRARRRMDRLSALSVVSAATALITAGIGPGTADAERTGLIVGTGVGPAESIERFLGPVLAEGPRAADPSVFPNTVYSQAAGQVATHVGLRGPASTVSVGHASGAVALGYAADLIGAGRADRVVVVATDVLTDAVLDAYRRQGVLRGHRRVAGLALIEASVAIVLERREVAARRAATVFGEVRGWGAAHDARSSGLWDPAGRGMERAMLAALRDASTTPDAVGDVWLAAAGLPSADEAERAAVARALPAAQKCHAPKVAIGEPIGVGGALLSLLALDDLSRHESGSRVSVVNSSSLGGSHVSLVVAGRGTE</sequence>
<feature type="domain" description="Ketosynthase family 3 (KS3)" evidence="4">
    <location>
        <begin position="5"/>
        <end position="402"/>
    </location>
</feature>
<evidence type="ECO:0000259" key="4">
    <source>
        <dbReference type="PROSITE" id="PS52004"/>
    </source>
</evidence>
<dbReference type="CDD" id="cd00834">
    <property type="entry name" value="KAS_I_II"/>
    <property type="match status" value="1"/>
</dbReference>
<keyword evidence="6" id="KW-1185">Reference proteome</keyword>
<accession>A0A5B2XIP4</accession>
<dbReference type="PROSITE" id="PS00606">
    <property type="entry name" value="KS3_1"/>
    <property type="match status" value="1"/>
</dbReference>
<protein>
    <submittedName>
        <fullName evidence="5">3-ketoacyl-ACP synthase</fullName>
    </submittedName>
</protein>
<dbReference type="EMBL" id="VUOB01000021">
    <property type="protein sequence ID" value="KAA2262622.1"/>
    <property type="molecule type" value="Genomic_DNA"/>
</dbReference>
<name>A0A5B2XIP4_9PSEU</name>
<dbReference type="GO" id="GO:0005829">
    <property type="term" value="C:cytosol"/>
    <property type="evidence" value="ECO:0007669"/>
    <property type="project" value="TreeGrafter"/>
</dbReference>
<evidence type="ECO:0000256" key="1">
    <source>
        <dbReference type="ARBA" id="ARBA00008467"/>
    </source>
</evidence>